<dbReference type="EMBL" id="JAPQKN010000006">
    <property type="protein sequence ID" value="KAJ5157651.1"/>
    <property type="molecule type" value="Genomic_DNA"/>
</dbReference>
<reference evidence="1" key="1">
    <citation type="submission" date="2022-11" db="EMBL/GenBank/DDBJ databases">
        <authorList>
            <person name="Petersen C."/>
        </authorList>
    </citation>
    <scope>NUCLEOTIDE SEQUENCE</scope>
    <source>
        <strain evidence="1">IBT 26290</strain>
    </source>
</reference>
<protein>
    <submittedName>
        <fullName evidence="1">Uncharacterized protein</fullName>
    </submittedName>
</protein>
<dbReference type="GeneID" id="81430051"/>
<comment type="caution">
    <text evidence="1">The sequence shown here is derived from an EMBL/GenBank/DDBJ whole genome shotgun (WGS) entry which is preliminary data.</text>
</comment>
<proteinExistence type="predicted"/>
<name>A0A9W9HUE2_9EURO</name>
<accession>A0A9W9HUE2</accession>
<dbReference type="RefSeq" id="XP_056540640.1">
    <property type="nucleotide sequence ID" value="XM_056690875.1"/>
</dbReference>
<keyword evidence="2" id="KW-1185">Reference proteome</keyword>
<dbReference type="OrthoDB" id="4366478at2759"/>
<dbReference type="AlphaFoldDB" id="A0A9W9HUE2"/>
<reference evidence="1" key="2">
    <citation type="journal article" date="2023" name="IMA Fungus">
        <title>Comparative genomic study of the Penicillium genus elucidates a diverse pangenome and 15 lateral gene transfer events.</title>
        <authorList>
            <person name="Petersen C."/>
            <person name="Sorensen T."/>
            <person name="Nielsen M.R."/>
            <person name="Sondergaard T.E."/>
            <person name="Sorensen J.L."/>
            <person name="Fitzpatrick D.A."/>
            <person name="Frisvad J.C."/>
            <person name="Nielsen K.L."/>
        </authorList>
    </citation>
    <scope>NUCLEOTIDE SEQUENCE</scope>
    <source>
        <strain evidence="1">IBT 26290</strain>
    </source>
</reference>
<evidence type="ECO:0000313" key="2">
    <source>
        <dbReference type="Proteomes" id="UP001149163"/>
    </source>
</evidence>
<gene>
    <name evidence="1" type="ORF">N7482_008751</name>
</gene>
<evidence type="ECO:0000313" key="1">
    <source>
        <dbReference type="EMBL" id="KAJ5157651.1"/>
    </source>
</evidence>
<organism evidence="1 2">
    <name type="scientific">Penicillium canariense</name>
    <dbReference type="NCBI Taxonomy" id="189055"/>
    <lineage>
        <taxon>Eukaryota</taxon>
        <taxon>Fungi</taxon>
        <taxon>Dikarya</taxon>
        <taxon>Ascomycota</taxon>
        <taxon>Pezizomycotina</taxon>
        <taxon>Eurotiomycetes</taxon>
        <taxon>Eurotiomycetidae</taxon>
        <taxon>Eurotiales</taxon>
        <taxon>Aspergillaceae</taxon>
        <taxon>Penicillium</taxon>
    </lineage>
</organism>
<sequence length="277" mass="30741">MKLQIKNIAALDLGNAISQGWVNRVESLLASGVDPNALFHGKEAALSALPDDATLEENATQPPQFYSEPTEWPALRQAVRDYFGGSQEMGDLARTKVLMTTLLKHGADPYGLFRLPIFHYQSVPVFPGDETHPEYVADEEDLHATTHARIGIFMETLEPEYERLGLLGAAQETDLWHSYNFDDSYNDSTFYEPRTPRKYGTCSLLHCLLEDGGFCLPIFEYLGDDLDVEGRDPQGRTLFLAACRSTLGLDAAVDGAYVNVLSSPGLPNPYPQPDNPW</sequence>
<dbReference type="Proteomes" id="UP001149163">
    <property type="component" value="Unassembled WGS sequence"/>
</dbReference>